<evidence type="ECO:0000313" key="3">
    <source>
        <dbReference type="Proteomes" id="UP000029462"/>
    </source>
</evidence>
<keyword evidence="3" id="KW-1185">Reference proteome</keyword>
<dbReference type="STRING" id="1115515.EV102420_06_00390"/>
<evidence type="ECO:0000313" key="2">
    <source>
        <dbReference type="EMBL" id="GAL57165.1"/>
    </source>
</evidence>
<evidence type="ECO:0000256" key="1">
    <source>
        <dbReference type="SAM" id="MobiDB-lite"/>
    </source>
</evidence>
<gene>
    <name evidence="2" type="ORF">EV102420_06_00390</name>
</gene>
<dbReference type="AlphaFoldDB" id="A0A090UX22"/>
<sequence length="106" mass="11464">MELVNLKSGTDTYQDESGKTQTRDDYPWGLSINLDNETLKKLGATPQAVGTEVMITARAIIKSTSSRETEEGTRHDASLQITDMAMAPAHSEEQKSAADTLYGGGE</sequence>
<reference evidence="2 3" key="1">
    <citation type="submission" date="2014-09" db="EMBL/GenBank/DDBJ databases">
        <title>Whole genome shotgun sequence of Escherichia vulneris NBRC 102420.</title>
        <authorList>
            <person name="Yoshida Y."/>
            <person name="Hosoyama A."/>
            <person name="Tsuchikane K."/>
            <person name="Ohji S."/>
            <person name="Ichikawa N."/>
            <person name="Kimura A."/>
            <person name="Yamazoe A."/>
            <person name="Ezaki T."/>
            <person name="Fujita N."/>
        </authorList>
    </citation>
    <scope>NUCLEOTIDE SEQUENCE [LARGE SCALE GENOMIC DNA]</scope>
    <source>
        <strain evidence="2 3">NBRC 102420</strain>
    </source>
</reference>
<organism evidence="2 3">
    <name type="scientific">Pseudescherichia vulneris NBRC 102420</name>
    <dbReference type="NCBI Taxonomy" id="1115515"/>
    <lineage>
        <taxon>Bacteria</taxon>
        <taxon>Pseudomonadati</taxon>
        <taxon>Pseudomonadota</taxon>
        <taxon>Gammaproteobacteria</taxon>
        <taxon>Enterobacterales</taxon>
        <taxon>Enterobacteriaceae</taxon>
        <taxon>Pseudescherichia</taxon>
    </lineage>
</organism>
<dbReference type="OrthoDB" id="9155546at2"/>
<dbReference type="Proteomes" id="UP000029462">
    <property type="component" value="Unassembled WGS sequence"/>
</dbReference>
<feature type="region of interest" description="Disordered" evidence="1">
    <location>
        <begin position="1"/>
        <end position="27"/>
    </location>
</feature>
<dbReference type="EMBL" id="BBMZ01000006">
    <property type="protein sequence ID" value="GAL57165.1"/>
    <property type="molecule type" value="Genomic_DNA"/>
</dbReference>
<dbReference type="Pfam" id="PF21628">
    <property type="entry name" value="Gp10-like"/>
    <property type="match status" value="1"/>
</dbReference>
<feature type="compositionally biased region" description="Basic and acidic residues" evidence="1">
    <location>
        <begin position="16"/>
        <end position="26"/>
    </location>
</feature>
<dbReference type="RefSeq" id="WP_042389211.1">
    <property type="nucleotide sequence ID" value="NZ_BBMZ01000006.1"/>
</dbReference>
<protein>
    <submittedName>
        <fullName evidence="2">Uncharacterized protein</fullName>
    </submittedName>
</protein>
<proteinExistence type="predicted"/>
<accession>A0A090UX22</accession>
<comment type="caution">
    <text evidence="2">The sequence shown here is derived from an EMBL/GenBank/DDBJ whole genome shotgun (WGS) entry which is preliminary data.</text>
</comment>
<feature type="region of interest" description="Disordered" evidence="1">
    <location>
        <begin position="87"/>
        <end position="106"/>
    </location>
</feature>
<dbReference type="eggNOG" id="ENOG5032Y5T">
    <property type="taxonomic scope" value="Bacteria"/>
</dbReference>
<dbReference type="InterPro" id="IPR049302">
    <property type="entry name" value="Gp10-like"/>
</dbReference>
<name>A0A090UX22_PSEVU</name>